<feature type="transmembrane region" description="Helical" evidence="1">
    <location>
        <begin position="139"/>
        <end position="158"/>
    </location>
</feature>
<evidence type="ECO:0008006" key="4">
    <source>
        <dbReference type="Google" id="ProtNLM"/>
    </source>
</evidence>
<dbReference type="Pfam" id="PF06687">
    <property type="entry name" value="SUR7"/>
    <property type="match status" value="1"/>
</dbReference>
<dbReference type="Proteomes" id="UP001147746">
    <property type="component" value="Unassembled WGS sequence"/>
</dbReference>
<dbReference type="GO" id="GO:0031505">
    <property type="term" value="P:fungal-type cell wall organization"/>
    <property type="evidence" value="ECO:0007669"/>
    <property type="project" value="TreeGrafter"/>
</dbReference>
<feature type="transmembrane region" description="Helical" evidence="1">
    <location>
        <begin position="170"/>
        <end position="195"/>
    </location>
</feature>
<name>A0A9W9UBI2_9EURO</name>
<feature type="non-terminal residue" evidence="2">
    <location>
        <position position="1"/>
    </location>
</feature>
<evidence type="ECO:0000313" key="3">
    <source>
        <dbReference type="Proteomes" id="UP001147746"/>
    </source>
</evidence>
<accession>A0A9W9UBI2</accession>
<evidence type="ECO:0000313" key="2">
    <source>
        <dbReference type="EMBL" id="KAJ5330512.1"/>
    </source>
</evidence>
<evidence type="ECO:0000256" key="1">
    <source>
        <dbReference type="SAM" id="Phobius"/>
    </source>
</evidence>
<reference evidence="2" key="2">
    <citation type="journal article" date="2023" name="IMA Fungus">
        <title>Comparative genomic study of the Penicillium genus elucidates a diverse pangenome and 15 lateral gene transfer events.</title>
        <authorList>
            <person name="Petersen C."/>
            <person name="Sorensen T."/>
            <person name="Nielsen M.R."/>
            <person name="Sondergaard T.E."/>
            <person name="Sorensen J.L."/>
            <person name="Fitzpatrick D.A."/>
            <person name="Frisvad J.C."/>
            <person name="Nielsen K.L."/>
        </authorList>
    </citation>
    <scope>NUCLEOTIDE SEQUENCE</scope>
    <source>
        <strain evidence="2">IBT 21472</strain>
    </source>
</reference>
<proteinExistence type="predicted"/>
<sequence length="243" mass="25921">VDLTDFPRLRHLVIRDSPILHDVNAAGISQQGHDTVSSVVSGAHTSANEAVTEAASAAKGKTQDQLNELKSHLFQYYSVGLWGYCKSRNGSKTVCSEPSTSFFFDLFSVLNSTLVKVDKVLPGLDQKAISGYRKLSRGIVGFYISGSVTTALVVILGVRKTFFSRGSRLLALLCTVSTLLVTIATVGATVMYGLLAAGIKTALQSFGVQAGLGTQIFTATWLAVSFSVGALVTWLIQLFCCCI</sequence>
<dbReference type="PANTHER" id="PTHR28019">
    <property type="entry name" value="CELL MEMBRANE PROTEIN YLR413W-RELATED"/>
    <property type="match status" value="1"/>
</dbReference>
<organism evidence="2 3">
    <name type="scientific">Penicillium atrosanguineum</name>
    <dbReference type="NCBI Taxonomy" id="1132637"/>
    <lineage>
        <taxon>Eukaryota</taxon>
        <taxon>Fungi</taxon>
        <taxon>Dikarya</taxon>
        <taxon>Ascomycota</taxon>
        <taxon>Pezizomycotina</taxon>
        <taxon>Eurotiomycetes</taxon>
        <taxon>Eurotiomycetidae</taxon>
        <taxon>Eurotiales</taxon>
        <taxon>Aspergillaceae</taxon>
        <taxon>Penicillium</taxon>
    </lineage>
</organism>
<dbReference type="GO" id="GO:0051285">
    <property type="term" value="C:cell cortex of cell tip"/>
    <property type="evidence" value="ECO:0007669"/>
    <property type="project" value="TreeGrafter"/>
</dbReference>
<keyword evidence="3" id="KW-1185">Reference proteome</keyword>
<dbReference type="InterPro" id="IPR009571">
    <property type="entry name" value="SUR7/Rim9-like_fungi"/>
</dbReference>
<dbReference type="GO" id="GO:0005886">
    <property type="term" value="C:plasma membrane"/>
    <property type="evidence" value="ECO:0007669"/>
    <property type="project" value="InterPro"/>
</dbReference>
<dbReference type="EMBL" id="JAPZBO010000001">
    <property type="protein sequence ID" value="KAJ5330512.1"/>
    <property type="molecule type" value="Genomic_DNA"/>
</dbReference>
<keyword evidence="1" id="KW-0812">Transmembrane</keyword>
<reference evidence="2" key="1">
    <citation type="submission" date="2022-12" db="EMBL/GenBank/DDBJ databases">
        <authorList>
            <person name="Petersen C."/>
        </authorList>
    </citation>
    <scope>NUCLEOTIDE SEQUENCE</scope>
    <source>
        <strain evidence="2">IBT 21472</strain>
    </source>
</reference>
<gene>
    <name evidence="2" type="ORF">N7476_000295</name>
</gene>
<keyword evidence="1" id="KW-1133">Transmembrane helix</keyword>
<dbReference type="AlphaFoldDB" id="A0A9W9UBI2"/>
<dbReference type="InterPro" id="IPR052413">
    <property type="entry name" value="SUR7_domain"/>
</dbReference>
<comment type="caution">
    <text evidence="2">The sequence shown here is derived from an EMBL/GenBank/DDBJ whole genome shotgun (WGS) entry which is preliminary data.</text>
</comment>
<protein>
    <recommendedName>
        <fullName evidence="4">Actin cortical patch SUR7/pH-response regulator PalI</fullName>
    </recommendedName>
</protein>
<keyword evidence="1" id="KW-0472">Membrane</keyword>
<feature type="transmembrane region" description="Helical" evidence="1">
    <location>
        <begin position="216"/>
        <end position="236"/>
    </location>
</feature>
<dbReference type="PANTHER" id="PTHR28019:SF3">
    <property type="entry name" value="INTEGRAL MEMBRANE PROTEIN (AFU_ORTHOLOGUE AFUA_6G07470)"/>
    <property type="match status" value="1"/>
</dbReference>